<feature type="transmembrane region" description="Helical" evidence="8">
    <location>
        <begin position="233"/>
        <end position="254"/>
    </location>
</feature>
<gene>
    <name evidence="10" type="ORF">EGM181_14325</name>
    <name evidence="9" type="ORF">QRX88_00785</name>
</gene>
<dbReference type="EMBL" id="JASUBT010000001">
    <property type="protein sequence ID" value="MDL4934246.1"/>
    <property type="molecule type" value="Genomic_DNA"/>
</dbReference>
<protein>
    <submittedName>
        <fullName evidence="9">GRP family sugar transporter</fullName>
    </submittedName>
    <submittedName>
        <fullName evidence="10">Multidrug DMT transporter</fullName>
    </submittedName>
</protein>
<sequence length="284" mass="31050">MSLLIYSLPALGWGLMPIVSKKAGGTPVEQLLGTTFTAFGISIILSFLMGVEYTLTGTIAALISGSFWAGGQYLQFQALATGAVSKVMPLSNGTQLLFTSLASGILLREWQNLKQVLITLLLLLVILVAIYLVTMNQNQNKQQESISLQTILMICTSSLCLMGYVVTTSLFHVKGLQIFLPQAFAMFLSSCVIAKFDQEKQELSRISRNVLTGIFWTIANISLFYIATQLGVGLSYTISQLCIFVSIMGGILLLKEKKTKIEMIHTIIGVLLFFSAILGLSHFK</sequence>
<reference evidence="10 11" key="1">
    <citation type="submission" date="2020-03" db="EMBL/GenBank/DDBJ databases">
        <title>Characterization of ganglioside-mimicking enterococci.</title>
        <authorList>
            <person name="Patry R.T."/>
            <person name="Nothaft H."/>
            <person name="Bridger R."/>
            <person name="Shajahan A."/>
            <person name="Huynh S."/>
            <person name="Sanchez S."/>
            <person name="Azadi P."/>
            <person name="Cooper K."/>
            <person name="Miller W.G."/>
            <person name="Parker C.T."/>
            <person name="Wells L."/>
            <person name="Szymanski C.M."/>
        </authorList>
    </citation>
    <scope>NUCLEOTIDE SEQUENCE [LARGE SCALE GENOMIC DNA]</scope>
    <source>
        <strain evidence="10 11">EGM181</strain>
    </source>
</reference>
<keyword evidence="6 8" id="KW-1133">Transmembrane helix</keyword>
<keyword evidence="5 8" id="KW-0812">Transmembrane</keyword>
<evidence type="ECO:0000256" key="8">
    <source>
        <dbReference type="SAM" id="Phobius"/>
    </source>
</evidence>
<evidence type="ECO:0000256" key="6">
    <source>
        <dbReference type="ARBA" id="ARBA00022989"/>
    </source>
</evidence>
<evidence type="ECO:0000256" key="3">
    <source>
        <dbReference type="ARBA" id="ARBA00022448"/>
    </source>
</evidence>
<dbReference type="InterPro" id="IPR037185">
    <property type="entry name" value="EmrE-like"/>
</dbReference>
<reference evidence="9 12" key="2">
    <citation type="submission" date="2023-06" db="EMBL/GenBank/DDBJ databases">
        <title>Acute promotion of culturable opportunistic pathogens and persistent increase of antibiotic resistance following antibiotic exposure in mouse gut microbiota.</title>
        <authorList>
            <person name="Li L."/>
            <person name="Wang B."/>
            <person name="Sun Y."/>
            <person name="Wang M."/>
            <person name="Xu H."/>
        </authorList>
    </citation>
    <scope>NUCLEOTIDE SEQUENCE [LARGE SCALE GENOMIC DNA]</scope>
    <source>
        <strain evidence="9 12">CRI2_2</strain>
    </source>
</reference>
<feature type="transmembrane region" description="Helical" evidence="8">
    <location>
        <begin position="116"/>
        <end position="134"/>
    </location>
</feature>
<feature type="transmembrane region" description="Helical" evidence="8">
    <location>
        <begin position="30"/>
        <end position="48"/>
    </location>
</feature>
<dbReference type="PANTHER" id="PTHR16119">
    <property type="entry name" value="TRANSMEMBRANE PROTEIN 144"/>
    <property type="match status" value="1"/>
</dbReference>
<dbReference type="AlphaFoldDB" id="A0AAE7MRJ6"/>
<dbReference type="InterPro" id="IPR010651">
    <property type="entry name" value="Sugar_transport"/>
</dbReference>
<evidence type="ECO:0000313" key="11">
    <source>
        <dbReference type="Proteomes" id="UP000516696"/>
    </source>
</evidence>
<evidence type="ECO:0000256" key="5">
    <source>
        <dbReference type="ARBA" id="ARBA00022692"/>
    </source>
</evidence>
<evidence type="ECO:0000256" key="2">
    <source>
        <dbReference type="ARBA" id="ARBA00006117"/>
    </source>
</evidence>
<keyword evidence="7 8" id="KW-0472">Membrane</keyword>
<keyword evidence="3" id="KW-0813">Transport</keyword>
<dbReference type="GO" id="GO:0005886">
    <property type="term" value="C:plasma membrane"/>
    <property type="evidence" value="ECO:0007669"/>
    <property type="project" value="UniProtKB-SubCell"/>
</dbReference>
<feature type="transmembrane region" description="Helical" evidence="8">
    <location>
        <begin position="178"/>
        <end position="196"/>
    </location>
</feature>
<keyword evidence="4 9" id="KW-0762">Sugar transport</keyword>
<feature type="transmembrane region" description="Helical" evidence="8">
    <location>
        <begin position="266"/>
        <end position="283"/>
    </location>
</feature>
<feature type="transmembrane region" description="Helical" evidence="8">
    <location>
        <begin position="146"/>
        <end position="166"/>
    </location>
</feature>
<accession>A0AAE7MRJ6</accession>
<comment type="subcellular location">
    <subcellularLocation>
        <location evidence="1">Cell membrane</location>
        <topology evidence="1">Multi-pass membrane protein</topology>
    </subcellularLocation>
</comment>
<name>A0AAE7MRJ6_ENTGA</name>
<evidence type="ECO:0000256" key="7">
    <source>
        <dbReference type="ARBA" id="ARBA00023136"/>
    </source>
</evidence>
<dbReference type="GO" id="GO:0015144">
    <property type="term" value="F:carbohydrate transmembrane transporter activity"/>
    <property type="evidence" value="ECO:0007669"/>
    <property type="project" value="InterPro"/>
</dbReference>
<evidence type="ECO:0000313" key="12">
    <source>
        <dbReference type="Proteomes" id="UP001241571"/>
    </source>
</evidence>
<feature type="transmembrane region" description="Helical" evidence="8">
    <location>
        <begin position="55"/>
        <end position="74"/>
    </location>
</feature>
<dbReference type="PANTHER" id="PTHR16119:SF17">
    <property type="entry name" value="TRANSMEMBRANE PROTEIN 144"/>
    <property type="match status" value="1"/>
</dbReference>
<evidence type="ECO:0000256" key="1">
    <source>
        <dbReference type="ARBA" id="ARBA00004651"/>
    </source>
</evidence>
<dbReference type="Pfam" id="PF06800">
    <property type="entry name" value="Sugar_transport"/>
    <property type="match status" value="1"/>
</dbReference>
<dbReference type="EMBL" id="CP050485">
    <property type="protein sequence ID" value="QOG28347.1"/>
    <property type="molecule type" value="Genomic_DNA"/>
</dbReference>
<evidence type="ECO:0000313" key="9">
    <source>
        <dbReference type="EMBL" id="MDL4934246.1"/>
    </source>
</evidence>
<dbReference type="RefSeq" id="WP_081131973.1">
    <property type="nucleotide sequence ID" value="NZ_BSYC01000001.1"/>
</dbReference>
<organism evidence="10 11">
    <name type="scientific">Enterococcus gallinarum</name>
    <dbReference type="NCBI Taxonomy" id="1353"/>
    <lineage>
        <taxon>Bacteria</taxon>
        <taxon>Bacillati</taxon>
        <taxon>Bacillota</taxon>
        <taxon>Bacilli</taxon>
        <taxon>Lactobacillales</taxon>
        <taxon>Enterococcaceae</taxon>
        <taxon>Enterococcus</taxon>
    </lineage>
</organism>
<dbReference type="Proteomes" id="UP001241571">
    <property type="component" value="Unassembled WGS sequence"/>
</dbReference>
<dbReference type="SUPFAM" id="SSF103481">
    <property type="entry name" value="Multidrug resistance efflux transporter EmrE"/>
    <property type="match status" value="1"/>
</dbReference>
<evidence type="ECO:0000313" key="10">
    <source>
        <dbReference type="EMBL" id="QOG28347.1"/>
    </source>
</evidence>
<evidence type="ECO:0000256" key="4">
    <source>
        <dbReference type="ARBA" id="ARBA00022597"/>
    </source>
</evidence>
<dbReference type="Proteomes" id="UP000516696">
    <property type="component" value="Chromosome"/>
</dbReference>
<proteinExistence type="inferred from homology"/>
<dbReference type="CDD" id="cd23110">
    <property type="entry name" value="GRP"/>
    <property type="match status" value="1"/>
</dbReference>
<feature type="transmembrane region" description="Helical" evidence="8">
    <location>
        <begin position="208"/>
        <end position="227"/>
    </location>
</feature>
<comment type="similarity">
    <text evidence="2">Belongs to the GRP transporter (TC 2.A.7.5) family.</text>
</comment>